<keyword evidence="3 4" id="KW-0597">Phosphoprotein</keyword>
<keyword evidence="6" id="KW-0472">Membrane</keyword>
<evidence type="ECO:0000313" key="10">
    <source>
        <dbReference type="RefSeq" id="XP_027109016.1"/>
    </source>
</evidence>
<feature type="transmembrane region" description="Helical" evidence="6">
    <location>
        <begin position="330"/>
        <end position="353"/>
    </location>
</feature>
<dbReference type="PANTHER" id="PTHR43719:SF75">
    <property type="entry name" value="HISTIDINE KINASE CKI1"/>
    <property type="match status" value="1"/>
</dbReference>
<evidence type="ECO:0000256" key="4">
    <source>
        <dbReference type="PROSITE-ProRule" id="PRU00169"/>
    </source>
</evidence>
<dbReference type="CDD" id="cd00082">
    <property type="entry name" value="HisKA"/>
    <property type="match status" value="1"/>
</dbReference>
<organism evidence="9 10">
    <name type="scientific">Coffea arabica</name>
    <name type="common">Arabian coffee</name>
    <dbReference type="NCBI Taxonomy" id="13443"/>
    <lineage>
        <taxon>Eukaryota</taxon>
        <taxon>Viridiplantae</taxon>
        <taxon>Streptophyta</taxon>
        <taxon>Embryophyta</taxon>
        <taxon>Tracheophyta</taxon>
        <taxon>Spermatophyta</taxon>
        <taxon>Magnoliopsida</taxon>
        <taxon>eudicotyledons</taxon>
        <taxon>Gunneridae</taxon>
        <taxon>Pentapetalae</taxon>
        <taxon>asterids</taxon>
        <taxon>lamiids</taxon>
        <taxon>Gentianales</taxon>
        <taxon>Rubiaceae</taxon>
        <taxon>Ixoroideae</taxon>
        <taxon>Gardenieae complex</taxon>
        <taxon>Bertiereae - Coffeeae clade</taxon>
        <taxon>Coffeeae</taxon>
        <taxon>Coffea</taxon>
    </lineage>
</organism>
<sequence length="1117" mass="124179">MVGNRDLIRGENGNVSWILAVSVSPKKMKLKEREGSFIVLLLLPALLIPLWINKINRIETEAKLNSNKVHQGILSGIENTAKLLSPTNHSLAYLQRFLSSSLKTTDPPFSAIETRVAPTLFFALSTIPHLSQISYIALDGLFFSYYIRGDQPFAVYSNTSFSFIPHATATNYTWYNQPVSRDTGKLCGEAMRTPPLLDFNSSWFLEVLESGNGYSSVGTGWSTDQDPLLLMSFSIDQRRALSLGFPVEPFTDFFSNDIKIYGGAFYLATNNGTVLSQGIPNTQIVKAGNSVSVQIWKPNGDQIGKVGDVACQSNDSNLTASVLEILEMKYLFYCSPLEIIGVKLVYVLAIPYGGLVSFLHQNVKFALVLLVLMVLAMAISIFTFICSSVRAARREMYLCAALIKQLEATQQAERKSMNKSLAFARASHDVRASLAAIIGSIRLCSVKVAHGSDLQENLTQAETNAEDLLGMLNSILDTSKIEAGKTQLEEEEFDLQELVEDVVDLYYTVGLKKGIDVVLDPCDGSVVKCSHVKGDRGKLKQILWNLLSNAVKFTSEGHVLVRVWAKKPSFENKILSANQKNSIRCMSCFLFQTDGTKEDLEVVNRIQEDPSCMEFVFEVSDTGRGIPKEKRNMVFENYVQVKETALGQEGTGLGLGIVQSLVRIMGGEIAIVEKDRGERGTCFRFNTFFTPCGYGTDNQEHDHDMESHGSQYSSNFHQQPGLNTTIHSPKIEGSHVVLFLSSDERSKITKKFMESQGIDVSVVKHYEYLPQTLKAIKQKLTSSCLKPNNKSDFKSRTDRSSRVMSSNSCSGLKDMPLSAFDGKDSLPALENIISTKKTPNFVLIVIDTSAGPFREISRAVAEFRRDLCSTCNRIVWIDGPGAGSINVQGLEEDKLPAMDLIISKPLHGSRLYQVIGLLPEFGGIMPTAKIMERKNYESKTVSVEWRSLSCRDHAQLKSRHPSYQNKKIQEIGSSKGEKPLQGKKVLVVEDNKVLQKVATVLVSELGADTHSCRNGEEALVVVCKNLRDRRESGAHQTLPFDYILMDCEMQGMDGYEATRCIREEEKQYGVHTPIIALTAHTQNEEKTKMIEAGMDYYLSKPLRKEQLLDAMSHIHGK</sequence>
<dbReference type="Pfam" id="PF00072">
    <property type="entry name" value="Response_reg"/>
    <property type="match status" value="1"/>
</dbReference>
<dbReference type="AlphaFoldDB" id="A0A6P6W393"/>
<gene>
    <name evidence="10" type="primary">LOC113728854</name>
</gene>
<accession>A0A6P6W393</accession>
<keyword evidence="6" id="KW-0812">Transmembrane</keyword>
<feature type="region of interest" description="Disordered" evidence="5">
    <location>
        <begin position="790"/>
        <end position="809"/>
    </location>
</feature>
<dbReference type="InterPro" id="IPR036097">
    <property type="entry name" value="HisK_dim/P_sf"/>
</dbReference>
<comment type="catalytic activity">
    <reaction evidence="1">
        <text>ATP + protein L-histidine = ADP + protein N-phospho-L-histidine.</text>
        <dbReference type="EC" id="2.7.13.3"/>
    </reaction>
</comment>
<dbReference type="PROSITE" id="PS50110">
    <property type="entry name" value="RESPONSE_REGULATORY"/>
    <property type="match status" value="1"/>
</dbReference>
<dbReference type="SMART" id="SM00387">
    <property type="entry name" value="HATPase_c"/>
    <property type="match status" value="1"/>
</dbReference>
<dbReference type="InterPro" id="IPR003594">
    <property type="entry name" value="HATPase_dom"/>
</dbReference>
<evidence type="ECO:0000256" key="3">
    <source>
        <dbReference type="ARBA" id="ARBA00022553"/>
    </source>
</evidence>
<dbReference type="EC" id="2.7.13.3" evidence="2"/>
<evidence type="ECO:0000256" key="1">
    <source>
        <dbReference type="ARBA" id="ARBA00000085"/>
    </source>
</evidence>
<dbReference type="PANTHER" id="PTHR43719">
    <property type="entry name" value="TWO-COMPONENT HISTIDINE KINASE"/>
    <property type="match status" value="1"/>
</dbReference>
<dbReference type="InterPro" id="IPR004358">
    <property type="entry name" value="Sig_transdc_His_kin-like_C"/>
</dbReference>
<evidence type="ECO:0000259" key="7">
    <source>
        <dbReference type="PROSITE" id="PS50109"/>
    </source>
</evidence>
<feature type="transmembrane region" description="Helical" evidence="6">
    <location>
        <begin position="35"/>
        <end position="52"/>
    </location>
</feature>
<reference evidence="9" key="1">
    <citation type="journal article" date="2025" name="Foods">
        <title>Unveiling the Microbial Signatures of Arabica Coffee Cherries: Insights into Ripeness Specific Diversity, Functional Traits, and Implications for Quality and Safety.</title>
        <authorList>
            <consortium name="RefSeq"/>
            <person name="Tenea G.N."/>
            <person name="Cifuentes V."/>
            <person name="Reyes P."/>
            <person name="Cevallos-Vallejos M."/>
        </authorList>
    </citation>
    <scope>NUCLEOTIDE SEQUENCE [LARGE SCALE GENOMIC DNA]</scope>
</reference>
<dbReference type="PRINTS" id="PR00344">
    <property type="entry name" value="BCTRLSENSOR"/>
</dbReference>
<evidence type="ECO:0000256" key="6">
    <source>
        <dbReference type="SAM" id="Phobius"/>
    </source>
</evidence>
<dbReference type="InterPro" id="IPR050956">
    <property type="entry name" value="2C_system_His_kinase"/>
</dbReference>
<dbReference type="InterPro" id="IPR001789">
    <property type="entry name" value="Sig_transdc_resp-reg_receiver"/>
</dbReference>
<dbReference type="OrthoDB" id="60033at2759"/>
<dbReference type="GeneID" id="113728854"/>
<dbReference type="SMART" id="SM00388">
    <property type="entry name" value="HisKA"/>
    <property type="match status" value="1"/>
</dbReference>
<feature type="modified residue" description="4-aspartylphosphate" evidence="4">
    <location>
        <position position="1046"/>
    </location>
</feature>
<dbReference type="SMART" id="SM00448">
    <property type="entry name" value="REC"/>
    <property type="match status" value="1"/>
</dbReference>
<dbReference type="InterPro" id="IPR005467">
    <property type="entry name" value="His_kinase_dom"/>
</dbReference>
<dbReference type="RefSeq" id="XP_027109016.1">
    <property type="nucleotide sequence ID" value="XM_027253215.2"/>
</dbReference>
<dbReference type="Gene3D" id="3.30.565.10">
    <property type="entry name" value="Histidine kinase-like ATPase, C-terminal domain"/>
    <property type="match status" value="1"/>
</dbReference>
<dbReference type="InterPro" id="IPR003661">
    <property type="entry name" value="HisK_dim/P_dom"/>
</dbReference>
<dbReference type="SUPFAM" id="SSF47384">
    <property type="entry name" value="Homodimeric domain of signal transducing histidine kinase"/>
    <property type="match status" value="1"/>
</dbReference>
<proteinExistence type="predicted"/>
<dbReference type="Gene3D" id="3.40.50.2300">
    <property type="match status" value="1"/>
</dbReference>
<evidence type="ECO:0000259" key="8">
    <source>
        <dbReference type="PROSITE" id="PS50110"/>
    </source>
</evidence>
<reference evidence="10" key="2">
    <citation type="submission" date="2025-08" db="UniProtKB">
        <authorList>
            <consortium name="RefSeq"/>
        </authorList>
    </citation>
    <scope>IDENTIFICATION</scope>
    <source>
        <tissue evidence="10">Leaves</tissue>
    </source>
</reference>
<dbReference type="PROSITE" id="PS50109">
    <property type="entry name" value="HIS_KIN"/>
    <property type="match status" value="1"/>
</dbReference>
<dbReference type="Pfam" id="PF02518">
    <property type="entry name" value="HATPase_c"/>
    <property type="match status" value="1"/>
</dbReference>
<evidence type="ECO:0000256" key="5">
    <source>
        <dbReference type="SAM" id="MobiDB-lite"/>
    </source>
</evidence>
<dbReference type="Proteomes" id="UP001652660">
    <property type="component" value="Chromosome 2e"/>
</dbReference>
<dbReference type="Pfam" id="PF00512">
    <property type="entry name" value="HisKA"/>
    <property type="match status" value="1"/>
</dbReference>
<dbReference type="CDD" id="cd17546">
    <property type="entry name" value="REC_hyHK_CKI1_RcsC-like"/>
    <property type="match status" value="1"/>
</dbReference>
<evidence type="ECO:0000313" key="9">
    <source>
        <dbReference type="Proteomes" id="UP001652660"/>
    </source>
</evidence>
<dbReference type="Gene3D" id="1.10.287.130">
    <property type="match status" value="1"/>
</dbReference>
<name>A0A6P6W393_COFAR</name>
<dbReference type="InterPro" id="IPR011006">
    <property type="entry name" value="CheY-like_superfamily"/>
</dbReference>
<feature type="domain" description="Response regulatory" evidence="8">
    <location>
        <begin position="984"/>
        <end position="1115"/>
    </location>
</feature>
<protein>
    <recommendedName>
        <fullName evidence="2">histidine kinase</fullName>
        <ecNumber evidence="2">2.7.13.3</ecNumber>
    </recommendedName>
</protein>
<feature type="transmembrane region" description="Helical" evidence="6">
    <location>
        <begin position="365"/>
        <end position="385"/>
    </location>
</feature>
<dbReference type="InterPro" id="IPR036890">
    <property type="entry name" value="HATPase_C_sf"/>
</dbReference>
<dbReference type="SUPFAM" id="SSF52172">
    <property type="entry name" value="CheY-like"/>
    <property type="match status" value="1"/>
</dbReference>
<feature type="domain" description="Histidine kinase" evidence="7">
    <location>
        <begin position="425"/>
        <end position="691"/>
    </location>
</feature>
<evidence type="ECO:0000256" key="2">
    <source>
        <dbReference type="ARBA" id="ARBA00012438"/>
    </source>
</evidence>
<dbReference type="SUPFAM" id="SSF55874">
    <property type="entry name" value="ATPase domain of HSP90 chaperone/DNA topoisomerase II/histidine kinase"/>
    <property type="match status" value="1"/>
</dbReference>
<dbReference type="GO" id="GO:0000155">
    <property type="term" value="F:phosphorelay sensor kinase activity"/>
    <property type="evidence" value="ECO:0007669"/>
    <property type="project" value="InterPro"/>
</dbReference>
<keyword evidence="9" id="KW-1185">Reference proteome</keyword>
<feature type="compositionally biased region" description="Basic and acidic residues" evidence="5">
    <location>
        <begin position="790"/>
        <end position="801"/>
    </location>
</feature>
<keyword evidence="6" id="KW-1133">Transmembrane helix</keyword>